<comment type="subcellular location">
    <subcellularLocation>
        <location evidence="1">Cell membrane</location>
        <topology evidence="1">Multi-pass membrane protein</topology>
    </subcellularLocation>
</comment>
<feature type="region of interest" description="Disordered" evidence="2">
    <location>
        <begin position="624"/>
        <end position="645"/>
    </location>
</feature>
<feature type="region of interest" description="Disordered" evidence="2">
    <location>
        <begin position="1"/>
        <end position="37"/>
    </location>
</feature>
<dbReference type="PANTHER" id="PTHR46494">
    <property type="entry name" value="CORA FAMILY METAL ION TRANSPORTER (EUROFUNG)"/>
    <property type="match status" value="1"/>
</dbReference>
<evidence type="ECO:0000313" key="5">
    <source>
        <dbReference type="Proteomes" id="UP001600888"/>
    </source>
</evidence>
<evidence type="ECO:0000313" key="4">
    <source>
        <dbReference type="EMBL" id="KAL2284481.1"/>
    </source>
</evidence>
<feature type="compositionally biased region" description="Polar residues" evidence="2">
    <location>
        <begin position="1"/>
        <end position="10"/>
    </location>
</feature>
<organism evidence="4 5">
    <name type="scientific">Diaporthe vaccinii</name>
    <dbReference type="NCBI Taxonomy" id="105482"/>
    <lineage>
        <taxon>Eukaryota</taxon>
        <taxon>Fungi</taxon>
        <taxon>Dikarya</taxon>
        <taxon>Ascomycota</taxon>
        <taxon>Pezizomycotina</taxon>
        <taxon>Sordariomycetes</taxon>
        <taxon>Sordariomycetidae</taxon>
        <taxon>Diaporthales</taxon>
        <taxon>Diaporthaceae</taxon>
        <taxon>Diaporthe</taxon>
        <taxon>Diaporthe eres species complex</taxon>
    </lineage>
</organism>
<dbReference type="EMBL" id="JBAWTH010000036">
    <property type="protein sequence ID" value="KAL2284481.1"/>
    <property type="molecule type" value="Genomic_DNA"/>
</dbReference>
<name>A0ABR4EPV7_9PEZI</name>
<comment type="caution">
    <text evidence="4">The sequence shown here is derived from an EMBL/GenBank/DDBJ whole genome shotgun (WGS) entry which is preliminary data.</text>
</comment>
<dbReference type="Gene3D" id="1.20.58.340">
    <property type="entry name" value="Magnesium transport protein CorA, transmembrane region"/>
    <property type="match status" value="1"/>
</dbReference>
<dbReference type="Pfam" id="PF01544">
    <property type="entry name" value="CorA"/>
    <property type="match status" value="1"/>
</dbReference>
<gene>
    <name evidence="4" type="ORF">FJTKL_08873</name>
</gene>
<feature type="region of interest" description="Disordered" evidence="2">
    <location>
        <begin position="176"/>
        <end position="208"/>
    </location>
</feature>
<keyword evidence="5" id="KW-1185">Reference proteome</keyword>
<evidence type="ECO:0000256" key="2">
    <source>
        <dbReference type="SAM" id="MobiDB-lite"/>
    </source>
</evidence>
<sequence length="645" mass="72920">MEKSPSTTVHSVAFQEPSTMDTPDTPTAAAHAAQKEPIPVNEVFNNYHEQFHDFDDPATYKEFMEKATSRFTSNFVVRFGADKARIATNLTDQDVDALVHQTAPGKGDPDLPVTWINLWSVNNNVEVIKKLAHRYKFSTRLRYSILTWDDARQQLAQRSHPSEPVKQDHWRRLRSRTTALRTSDPEQGVNDDTSARPAAVQHTGAGTPKLDDEDLDMFKLLQGTYNYTTVDHGPDFICIGANWLHERPKQLLSPELGRVYETSAQLVPPKHWAWYILTSDHTVISIQETPVYLDIPKGINVNHSKLRLDELQSMRKNTRALLSQLSTIGIKEYLLRISSSKGVRSDLKPRAERGSVPAARTTVKESEADVDGSANLFYYLFEDYSAGISILKDSSMTLRGLTDEVLQITDRHNKDRDSSYIIKILYARSKDLRQLKHLFESYEKLFKGIMDLGTESGSDDKEAMAASTANVNGTPARGVKLSQKAYDRFARLNDRLKLLMMDTIDEYLEEKSSLSSTYFNLLALKDSQATSKLNRSASLLAKLSVFFLPISFMTSYFSVEIPELSESWTGRTYWISFAVIATLSFMSLFFFSRLLMIVSDVLDEKLNNMQKGTWRTVKSVANGVGAKKKGRGDGEESDEKRIDDD</sequence>
<keyword evidence="3" id="KW-1133">Transmembrane helix</keyword>
<evidence type="ECO:0000256" key="1">
    <source>
        <dbReference type="ARBA" id="ARBA00004651"/>
    </source>
</evidence>
<feature type="transmembrane region" description="Helical" evidence="3">
    <location>
        <begin position="571"/>
        <end position="591"/>
    </location>
</feature>
<dbReference type="PANTHER" id="PTHR46494:SF1">
    <property type="entry name" value="CORA FAMILY METAL ION TRANSPORTER (EUROFUNG)"/>
    <property type="match status" value="1"/>
</dbReference>
<reference evidence="4 5" key="1">
    <citation type="submission" date="2024-03" db="EMBL/GenBank/DDBJ databases">
        <title>A high-quality draft genome sequence of Diaporthe vaccinii, a causative agent of upright dieback and viscid rot disease in cranberry plants.</title>
        <authorList>
            <person name="Sarrasin M."/>
            <person name="Lang B.F."/>
            <person name="Burger G."/>
        </authorList>
    </citation>
    <scope>NUCLEOTIDE SEQUENCE [LARGE SCALE GENOMIC DNA]</scope>
    <source>
        <strain evidence="4 5">IS7</strain>
    </source>
</reference>
<protein>
    <recommendedName>
        <fullName evidence="6">ADP-ribosylation factor</fullName>
    </recommendedName>
</protein>
<feature type="compositionally biased region" description="Basic and acidic residues" evidence="2">
    <location>
        <begin position="631"/>
        <end position="645"/>
    </location>
</feature>
<evidence type="ECO:0008006" key="6">
    <source>
        <dbReference type="Google" id="ProtNLM"/>
    </source>
</evidence>
<proteinExistence type="predicted"/>
<keyword evidence="3" id="KW-0812">Transmembrane</keyword>
<keyword evidence="3" id="KW-0472">Membrane</keyword>
<evidence type="ECO:0000256" key="3">
    <source>
        <dbReference type="SAM" id="Phobius"/>
    </source>
</evidence>
<dbReference type="Proteomes" id="UP001600888">
    <property type="component" value="Unassembled WGS sequence"/>
</dbReference>
<dbReference type="InterPro" id="IPR002523">
    <property type="entry name" value="MgTranspt_CorA/ZnTranspt_ZntB"/>
</dbReference>
<accession>A0ABR4EPV7</accession>
<feature type="compositionally biased region" description="Low complexity" evidence="2">
    <location>
        <begin position="19"/>
        <end position="32"/>
    </location>
</feature>